<reference evidence="1" key="1">
    <citation type="journal article" date="2020" name="Stud. Mycol.">
        <title>101 Dothideomycetes genomes: a test case for predicting lifestyles and emergence of pathogens.</title>
        <authorList>
            <person name="Haridas S."/>
            <person name="Albert R."/>
            <person name="Binder M."/>
            <person name="Bloem J."/>
            <person name="Labutti K."/>
            <person name="Salamov A."/>
            <person name="Andreopoulos B."/>
            <person name="Baker S."/>
            <person name="Barry K."/>
            <person name="Bills G."/>
            <person name="Bluhm B."/>
            <person name="Cannon C."/>
            <person name="Castanera R."/>
            <person name="Culley D."/>
            <person name="Daum C."/>
            <person name="Ezra D."/>
            <person name="Gonzalez J."/>
            <person name="Henrissat B."/>
            <person name="Kuo A."/>
            <person name="Liang C."/>
            <person name="Lipzen A."/>
            <person name="Lutzoni F."/>
            <person name="Magnuson J."/>
            <person name="Mondo S."/>
            <person name="Nolan M."/>
            <person name="Ohm R."/>
            <person name="Pangilinan J."/>
            <person name="Park H.-J."/>
            <person name="Ramirez L."/>
            <person name="Alfaro M."/>
            <person name="Sun H."/>
            <person name="Tritt A."/>
            <person name="Yoshinaga Y."/>
            <person name="Zwiers L.-H."/>
            <person name="Turgeon B."/>
            <person name="Goodwin S."/>
            <person name="Spatafora J."/>
            <person name="Crous P."/>
            <person name="Grigoriev I."/>
        </authorList>
    </citation>
    <scope>NUCLEOTIDE SEQUENCE</scope>
    <source>
        <strain evidence="1">CBS 122681</strain>
    </source>
</reference>
<dbReference type="AlphaFoldDB" id="A0A6A6SXC4"/>
<protein>
    <submittedName>
        <fullName evidence="1">Uncharacterized protein</fullName>
    </submittedName>
</protein>
<accession>A0A6A6SXC4</accession>
<evidence type="ECO:0000313" key="2">
    <source>
        <dbReference type="Proteomes" id="UP000799324"/>
    </source>
</evidence>
<proteinExistence type="predicted"/>
<keyword evidence="2" id="KW-1185">Reference proteome</keyword>
<evidence type="ECO:0000313" key="1">
    <source>
        <dbReference type="EMBL" id="KAF2651243.1"/>
    </source>
</evidence>
<sequence length="199" mass="22370">MSVPELPDSTIKLLHLPAELFTPIITDVVREIGPAKAWRLRGVCKTFQSYIEDEVLRNTPVNEFTRRDNSIKIIHKNLERFLLQRCLFCPENLATNTLPLFLVDLADTILTDYPPQDPTQSLSEIRHSYISHLVRMVVEKDPNKTVSCPWASHACEWTNVSNMSGKANPTNYTIAARPSLPHLVVAAAAVGNAYALQSY</sequence>
<organism evidence="1 2">
    <name type="scientific">Lophiostoma macrostomum CBS 122681</name>
    <dbReference type="NCBI Taxonomy" id="1314788"/>
    <lineage>
        <taxon>Eukaryota</taxon>
        <taxon>Fungi</taxon>
        <taxon>Dikarya</taxon>
        <taxon>Ascomycota</taxon>
        <taxon>Pezizomycotina</taxon>
        <taxon>Dothideomycetes</taxon>
        <taxon>Pleosporomycetidae</taxon>
        <taxon>Pleosporales</taxon>
        <taxon>Lophiostomataceae</taxon>
        <taxon>Lophiostoma</taxon>
    </lineage>
</organism>
<gene>
    <name evidence="1" type="ORF">K491DRAFT_720029</name>
</gene>
<name>A0A6A6SXC4_9PLEO</name>
<dbReference type="EMBL" id="MU004431">
    <property type="protein sequence ID" value="KAF2651243.1"/>
    <property type="molecule type" value="Genomic_DNA"/>
</dbReference>
<dbReference type="Proteomes" id="UP000799324">
    <property type="component" value="Unassembled WGS sequence"/>
</dbReference>
<dbReference type="OrthoDB" id="3671334at2759"/>